<keyword evidence="4" id="KW-1185">Reference proteome</keyword>
<dbReference type="InterPro" id="IPR036397">
    <property type="entry name" value="RNaseH_sf"/>
</dbReference>
<dbReference type="Proteomes" id="UP001652620">
    <property type="component" value="Chromosome 4"/>
</dbReference>
<dbReference type="PANTHER" id="PTHR19303">
    <property type="entry name" value="TRANSPOSON"/>
    <property type="match status" value="1"/>
</dbReference>
<evidence type="ECO:0000256" key="1">
    <source>
        <dbReference type="ARBA" id="ARBA00004123"/>
    </source>
</evidence>
<comment type="subcellular location">
    <subcellularLocation>
        <location evidence="1">Nucleus</location>
    </subcellularLocation>
</comment>
<dbReference type="GeneID" id="125778376"/>
<evidence type="ECO:0000256" key="2">
    <source>
        <dbReference type="ARBA" id="ARBA00023125"/>
    </source>
</evidence>
<sequence length="495" mass="56638">MVWPNQVSGIKKNARSIISHQAVGASKRKTLRKGEYPRMEKMLYKWFIAQRNKNCPVTGEMLKKKAMKLHADFKEKEGSFHASPGWLSGFKTRFGIRLLKVCGEKLSSDIQATDPFKHKLRNIIYELKLCEDQVYNADETGLFWKMLPDRTYVSQTEKAAPGRKAEKAGITVLACTNATGQHKVKPLIIGHAKKPRSFKAYDIPVDYRNSKNAWMTANIFREWFHHCFVPQIHKYLLQKGLPAKAILLLDDAPCHPPEDELKTADGSIFVMYMPPNVTPLIQPMDQNVIRLTKLYYKKHLLLLAVGKDDITQFLKHLTLKDAVSFLMLAWNQLQANVIVKCWKPLLVCLNTTEANESEDEYDDIPLSLLRQKILQEKWKEVHDIQGLLQVVLPEEIYTEQDIEKWNSIQVDEEIDLDNYAMDTEESGDDSQGEGQIGNSIKATEAIKSFDIAIAWAEANTTDYAGILVLKSLREKAVQKSISEIKKQTSIRKFFQ</sequence>
<dbReference type="Pfam" id="PF03221">
    <property type="entry name" value="HTH_Tnp_Tc5"/>
    <property type="match status" value="1"/>
</dbReference>
<dbReference type="PROSITE" id="PS51253">
    <property type="entry name" value="HTH_CENPB"/>
    <property type="match status" value="1"/>
</dbReference>
<organism evidence="4 5">
    <name type="scientific">Bactrocera dorsalis</name>
    <name type="common">Oriental fruit fly</name>
    <name type="synonym">Dacus dorsalis</name>
    <dbReference type="NCBI Taxonomy" id="27457"/>
    <lineage>
        <taxon>Eukaryota</taxon>
        <taxon>Metazoa</taxon>
        <taxon>Ecdysozoa</taxon>
        <taxon>Arthropoda</taxon>
        <taxon>Hexapoda</taxon>
        <taxon>Insecta</taxon>
        <taxon>Pterygota</taxon>
        <taxon>Neoptera</taxon>
        <taxon>Endopterygota</taxon>
        <taxon>Diptera</taxon>
        <taxon>Brachycera</taxon>
        <taxon>Muscomorpha</taxon>
        <taxon>Tephritoidea</taxon>
        <taxon>Tephritidae</taxon>
        <taxon>Bactrocera</taxon>
        <taxon>Bactrocera</taxon>
    </lineage>
</organism>
<dbReference type="InterPro" id="IPR050863">
    <property type="entry name" value="CenT-Element_Derived"/>
</dbReference>
<dbReference type="SUPFAM" id="SSF46689">
    <property type="entry name" value="Homeodomain-like"/>
    <property type="match status" value="1"/>
</dbReference>
<gene>
    <name evidence="5" type="primary">LOC125778376</name>
</gene>
<dbReference type="InterPro" id="IPR009057">
    <property type="entry name" value="Homeodomain-like_sf"/>
</dbReference>
<proteinExistence type="predicted"/>
<evidence type="ECO:0000313" key="5">
    <source>
        <dbReference type="RefSeq" id="XP_049311646.1"/>
    </source>
</evidence>
<dbReference type="InterPro" id="IPR004875">
    <property type="entry name" value="DDE_SF_endonuclease_dom"/>
</dbReference>
<evidence type="ECO:0000313" key="4">
    <source>
        <dbReference type="Proteomes" id="UP001652620"/>
    </source>
</evidence>
<dbReference type="InterPro" id="IPR006600">
    <property type="entry name" value="HTH_CenpB_DNA-bd_dom"/>
</dbReference>
<dbReference type="Pfam" id="PF03184">
    <property type="entry name" value="DDE_1"/>
    <property type="match status" value="1"/>
</dbReference>
<dbReference type="SMART" id="SM00674">
    <property type="entry name" value="CENPB"/>
    <property type="match status" value="1"/>
</dbReference>
<evidence type="ECO:0000259" key="3">
    <source>
        <dbReference type="PROSITE" id="PS51253"/>
    </source>
</evidence>
<dbReference type="Gene3D" id="3.30.420.10">
    <property type="entry name" value="Ribonuclease H-like superfamily/Ribonuclease H"/>
    <property type="match status" value="1"/>
</dbReference>
<protein>
    <submittedName>
        <fullName evidence="5">Jerky protein homolog-like</fullName>
    </submittedName>
</protein>
<reference evidence="5" key="1">
    <citation type="submission" date="2025-08" db="UniProtKB">
        <authorList>
            <consortium name="RefSeq"/>
        </authorList>
    </citation>
    <scope>IDENTIFICATION</scope>
    <source>
        <tissue evidence="5">Adult</tissue>
    </source>
</reference>
<feature type="domain" description="HTH CENPB-type" evidence="3">
    <location>
        <begin position="27"/>
        <end position="100"/>
    </location>
</feature>
<keyword evidence="2" id="KW-0238">DNA-binding</keyword>
<name>A0ABM3JQY3_BACDO</name>
<accession>A0ABM3JQY3</accession>
<dbReference type="PANTHER" id="PTHR19303:SF16">
    <property type="entry name" value="JERKY PROTEIN HOMOLOG-LIKE"/>
    <property type="match status" value="1"/>
</dbReference>
<dbReference type="RefSeq" id="XP_049311646.1">
    <property type="nucleotide sequence ID" value="XM_049455689.1"/>
</dbReference>
<dbReference type="Gene3D" id="1.10.10.60">
    <property type="entry name" value="Homeodomain-like"/>
    <property type="match status" value="1"/>
</dbReference>